<keyword evidence="1" id="KW-1133">Transmembrane helix</keyword>
<feature type="transmembrane region" description="Helical" evidence="1">
    <location>
        <begin position="36"/>
        <end position="57"/>
    </location>
</feature>
<dbReference type="RefSeq" id="WP_346046118.1">
    <property type="nucleotide sequence ID" value="NZ_BAAACP010000015.1"/>
</dbReference>
<sequence>MKKGMVPIVLGAAVTTAGIALDIKQNKYNKFNKNDYKNMAGALLLGAGVAHIALGGIERARH</sequence>
<proteinExistence type="predicted"/>
<keyword evidence="1" id="KW-0812">Transmembrane</keyword>
<evidence type="ECO:0000256" key="1">
    <source>
        <dbReference type="SAM" id="Phobius"/>
    </source>
</evidence>
<evidence type="ECO:0000313" key="2">
    <source>
        <dbReference type="EMBL" id="GAA0865452.1"/>
    </source>
</evidence>
<gene>
    <name evidence="2" type="ORF">GCM10008917_22970</name>
</gene>
<protein>
    <recommendedName>
        <fullName evidence="4">Asparagine synthase</fullName>
    </recommendedName>
</protein>
<name>A0ABP3XIL2_9FIRM</name>
<dbReference type="EMBL" id="BAAACP010000015">
    <property type="protein sequence ID" value="GAA0865452.1"/>
    <property type="molecule type" value="Genomic_DNA"/>
</dbReference>
<comment type="caution">
    <text evidence="2">The sequence shown here is derived from an EMBL/GenBank/DDBJ whole genome shotgun (WGS) entry which is preliminary data.</text>
</comment>
<evidence type="ECO:0008006" key="4">
    <source>
        <dbReference type="Google" id="ProtNLM"/>
    </source>
</evidence>
<evidence type="ECO:0000313" key="3">
    <source>
        <dbReference type="Proteomes" id="UP001400965"/>
    </source>
</evidence>
<keyword evidence="3" id="KW-1185">Reference proteome</keyword>
<organism evidence="2 3">
    <name type="scientific">Paraclostridium tenue</name>
    <dbReference type="NCBI Taxonomy" id="1737"/>
    <lineage>
        <taxon>Bacteria</taxon>
        <taxon>Bacillati</taxon>
        <taxon>Bacillota</taxon>
        <taxon>Clostridia</taxon>
        <taxon>Peptostreptococcales</taxon>
        <taxon>Peptostreptococcaceae</taxon>
        <taxon>Paraclostridium</taxon>
    </lineage>
</organism>
<keyword evidence="1" id="KW-0472">Membrane</keyword>
<dbReference type="Proteomes" id="UP001400965">
    <property type="component" value="Unassembled WGS sequence"/>
</dbReference>
<reference evidence="3" key="1">
    <citation type="journal article" date="2019" name="Int. J. Syst. Evol. Microbiol.">
        <title>The Global Catalogue of Microorganisms (GCM) 10K type strain sequencing project: providing services to taxonomists for standard genome sequencing and annotation.</title>
        <authorList>
            <consortium name="The Broad Institute Genomics Platform"/>
            <consortium name="The Broad Institute Genome Sequencing Center for Infectious Disease"/>
            <person name="Wu L."/>
            <person name="Ma J."/>
        </authorList>
    </citation>
    <scope>NUCLEOTIDE SEQUENCE [LARGE SCALE GENOMIC DNA]</scope>
    <source>
        <strain evidence="3">JCM 6486</strain>
    </source>
</reference>
<accession>A0ABP3XIL2</accession>